<evidence type="ECO:0000256" key="1">
    <source>
        <dbReference type="SAM" id="Phobius"/>
    </source>
</evidence>
<reference evidence="3" key="1">
    <citation type="submission" date="2020-02" db="EMBL/GenBank/DDBJ databases">
        <authorList>
            <person name="Scholz U."/>
            <person name="Mascher M."/>
            <person name="Fiebig A."/>
        </authorList>
    </citation>
    <scope>NUCLEOTIDE SEQUENCE</scope>
</reference>
<evidence type="ECO:0000256" key="2">
    <source>
        <dbReference type="SAM" id="SignalP"/>
    </source>
</evidence>
<feature type="transmembrane region" description="Helical" evidence="1">
    <location>
        <begin position="137"/>
        <end position="165"/>
    </location>
</feature>
<proteinExistence type="predicted"/>
<dbReference type="EMBL" id="LR746270">
    <property type="protein sequence ID" value="CAA7399139.1"/>
    <property type="molecule type" value="Genomic_DNA"/>
</dbReference>
<keyword evidence="1" id="KW-1133">Transmembrane helix</keyword>
<keyword evidence="2" id="KW-0732">Signal</keyword>
<feature type="chain" id="PRO_5029707260" evidence="2">
    <location>
        <begin position="29"/>
        <end position="218"/>
    </location>
</feature>
<dbReference type="OrthoDB" id="769005at2759"/>
<protein>
    <submittedName>
        <fullName evidence="3">Uncharacterized protein</fullName>
    </submittedName>
</protein>
<dbReference type="AlphaFoldDB" id="A0A7I8KMW0"/>
<evidence type="ECO:0000313" key="3">
    <source>
        <dbReference type="EMBL" id="CAA7399139.1"/>
    </source>
</evidence>
<name>A0A7I8KMW0_SPIIN</name>
<keyword evidence="1" id="KW-0812">Transmembrane</keyword>
<dbReference type="Proteomes" id="UP000663760">
    <property type="component" value="Chromosome 7"/>
</dbReference>
<organism evidence="3 4">
    <name type="scientific">Spirodela intermedia</name>
    <name type="common">Intermediate duckweed</name>
    <dbReference type="NCBI Taxonomy" id="51605"/>
    <lineage>
        <taxon>Eukaryota</taxon>
        <taxon>Viridiplantae</taxon>
        <taxon>Streptophyta</taxon>
        <taxon>Embryophyta</taxon>
        <taxon>Tracheophyta</taxon>
        <taxon>Spermatophyta</taxon>
        <taxon>Magnoliopsida</taxon>
        <taxon>Liliopsida</taxon>
        <taxon>Araceae</taxon>
        <taxon>Lemnoideae</taxon>
        <taxon>Spirodela</taxon>
    </lineage>
</organism>
<keyword evidence="1" id="KW-0472">Membrane</keyword>
<dbReference type="PANTHER" id="PTHR35107:SF2">
    <property type="entry name" value="EXPRESSED PROTEIN"/>
    <property type="match status" value="1"/>
</dbReference>
<dbReference type="PANTHER" id="PTHR35107">
    <property type="entry name" value="EXPRESSED PROTEIN"/>
    <property type="match status" value="1"/>
</dbReference>
<accession>A0A7I8KMW0</accession>
<keyword evidence="4" id="KW-1185">Reference proteome</keyword>
<gene>
    <name evidence="3" type="ORF">SI8410_07009809</name>
</gene>
<sequence>MGSSSASTGVLSLFLFLGLSSLFVGAAARPCKTLFIAYTFSSDNSVDGYTGTSIEVSQISATGDQGPSRFLAIYRLIPLRYYLRNPSYSSSAAAATEPLATDIRLPVGIDRPSLPRHVLDSEPSFGISSLRERARDILVVVAGLLFGVGCAALTSASVYLAWYLINSRYELASADGYDYVDDDDSVDDMESPKKMGYVGLPALSATPVAPLKEGFEGN</sequence>
<evidence type="ECO:0000313" key="4">
    <source>
        <dbReference type="Proteomes" id="UP000663760"/>
    </source>
</evidence>
<feature type="signal peptide" evidence="2">
    <location>
        <begin position="1"/>
        <end position="28"/>
    </location>
</feature>